<feature type="region of interest" description="Disordered" evidence="1">
    <location>
        <begin position="72"/>
        <end position="92"/>
    </location>
</feature>
<evidence type="ECO:0000313" key="3">
    <source>
        <dbReference type="Proteomes" id="UP001372834"/>
    </source>
</evidence>
<gene>
    <name evidence="2" type="ORF">RUM43_003266</name>
</gene>
<reference evidence="2 3" key="1">
    <citation type="submission" date="2023-10" db="EMBL/GenBank/DDBJ databases">
        <title>Genomes of two closely related lineages of the louse Polyplax serrata with different host specificities.</title>
        <authorList>
            <person name="Martinu J."/>
            <person name="Tarabai H."/>
            <person name="Stefka J."/>
            <person name="Hypsa V."/>
        </authorList>
    </citation>
    <scope>NUCLEOTIDE SEQUENCE [LARGE SCALE GENOMIC DNA]</scope>
    <source>
        <strain evidence="2">HR10_N</strain>
    </source>
</reference>
<dbReference type="EMBL" id="JAWJWE010000036">
    <property type="protein sequence ID" value="KAK6629449.1"/>
    <property type="molecule type" value="Genomic_DNA"/>
</dbReference>
<dbReference type="Proteomes" id="UP001372834">
    <property type="component" value="Unassembled WGS sequence"/>
</dbReference>
<sequence length="117" mass="13409">MSGNPSIMVICRMLSLFRRRRSIVPSLEEDNDDETKSKENNFTTYYQNVTRREKRTNLESQLLNPGCLTAVLPEDEKKKEDSTSEKSQRINGDVCLLAESPFRILRVSSMNRSLPPG</sequence>
<name>A0AAN8NZV4_POLSC</name>
<organism evidence="2 3">
    <name type="scientific">Polyplax serrata</name>
    <name type="common">Common mouse louse</name>
    <dbReference type="NCBI Taxonomy" id="468196"/>
    <lineage>
        <taxon>Eukaryota</taxon>
        <taxon>Metazoa</taxon>
        <taxon>Ecdysozoa</taxon>
        <taxon>Arthropoda</taxon>
        <taxon>Hexapoda</taxon>
        <taxon>Insecta</taxon>
        <taxon>Pterygota</taxon>
        <taxon>Neoptera</taxon>
        <taxon>Paraneoptera</taxon>
        <taxon>Psocodea</taxon>
        <taxon>Troctomorpha</taxon>
        <taxon>Phthiraptera</taxon>
        <taxon>Anoplura</taxon>
        <taxon>Polyplacidae</taxon>
        <taxon>Polyplax</taxon>
    </lineage>
</organism>
<accession>A0AAN8NZV4</accession>
<evidence type="ECO:0000256" key="1">
    <source>
        <dbReference type="SAM" id="MobiDB-lite"/>
    </source>
</evidence>
<protein>
    <submittedName>
        <fullName evidence="2">Uncharacterized protein</fullName>
    </submittedName>
</protein>
<feature type="compositionally biased region" description="Basic and acidic residues" evidence="1">
    <location>
        <begin position="74"/>
        <end position="88"/>
    </location>
</feature>
<evidence type="ECO:0000313" key="2">
    <source>
        <dbReference type="EMBL" id="KAK6629449.1"/>
    </source>
</evidence>
<comment type="caution">
    <text evidence="2">The sequence shown here is derived from an EMBL/GenBank/DDBJ whole genome shotgun (WGS) entry which is preliminary data.</text>
</comment>
<proteinExistence type="predicted"/>
<dbReference type="AlphaFoldDB" id="A0AAN8NZV4"/>